<dbReference type="CDD" id="cd04881">
    <property type="entry name" value="ACT_HSDH-Hom"/>
    <property type="match status" value="1"/>
</dbReference>
<dbReference type="InterPro" id="IPR019811">
    <property type="entry name" value="HDH_CS"/>
</dbReference>
<dbReference type="FunFam" id="3.30.360.10:FF:000005">
    <property type="entry name" value="Homoserine dehydrogenase"/>
    <property type="match status" value="1"/>
</dbReference>
<keyword evidence="8 18" id="KW-0791">Threonine biosynthesis</keyword>
<dbReference type="PANTHER" id="PTHR43331:SF1">
    <property type="entry name" value="HOMOSERINE DEHYDROGENASE"/>
    <property type="match status" value="1"/>
</dbReference>
<feature type="binding site" evidence="17">
    <location>
        <begin position="10"/>
        <end position="17"/>
    </location>
    <ligand>
        <name>NADP(+)</name>
        <dbReference type="ChEBI" id="CHEBI:58349"/>
    </ligand>
</feature>
<reference evidence="21 22" key="1">
    <citation type="journal article" date="2018" name="Int. J. Food Microbiol.">
        <title>Growth of Carnobacterium spp. isolated from chilled vacuum-packaged meat under relevant acidic conditions.</title>
        <authorList>
            <person name="Zhang P."/>
            <person name="Badoni M."/>
            <person name="Ganzle M."/>
            <person name="Yang X."/>
        </authorList>
    </citation>
    <scope>NUCLEOTIDE SEQUENCE [LARGE SCALE GENOMIC DNA]</scope>
    <source>
        <strain evidence="21 22">B2</strain>
    </source>
</reference>
<keyword evidence="13" id="KW-0915">Sodium</keyword>
<dbReference type="Proteomes" id="UP000297938">
    <property type="component" value="Unassembled WGS sequence"/>
</dbReference>
<dbReference type="GO" id="GO:0046872">
    <property type="term" value="F:metal ion binding"/>
    <property type="evidence" value="ECO:0007669"/>
    <property type="project" value="UniProtKB-KW"/>
</dbReference>
<dbReference type="PROSITE" id="PS51671">
    <property type="entry name" value="ACT"/>
    <property type="match status" value="1"/>
</dbReference>
<dbReference type="InterPro" id="IPR002912">
    <property type="entry name" value="ACT_dom"/>
</dbReference>
<evidence type="ECO:0000256" key="2">
    <source>
        <dbReference type="ARBA" id="ARBA00005056"/>
    </source>
</evidence>
<dbReference type="InterPro" id="IPR005106">
    <property type="entry name" value="Asp/hSer_DH_NAD-bd"/>
</dbReference>
<dbReference type="InterPro" id="IPR045865">
    <property type="entry name" value="ACT-like_dom_sf"/>
</dbReference>
<feature type="binding site" evidence="17">
    <location>
        <position position="106"/>
    </location>
    <ligand>
        <name>NADPH</name>
        <dbReference type="ChEBI" id="CHEBI:57783"/>
    </ligand>
</feature>
<sequence>MNKQIQVGMLGFGTVGSGVIRILKDHNAKIRQVTGEEISVKKVLVRDIEKNRGEISEGIQLTTNEDEVLADPEIDVILEVMGSIDSAKMYITKALKAGKHVVTANKDLIALHGNELVALAKENQCDLYYEASVAGGIPILRTIVDSLASDNIQQVMGIVNGTTNFMLTKMTNDHQSYEEALKEAQELGFAESDPTNDVDGIDAARKMVILTRLAFGMNVELDQIETKGIRNLKSVDIETARKLGYRIKLIGTAEENNGGVSVSVGPILVPEAHPLASVQNENNAVFVVGSAVGETMFYGPGAGELPTATSVVSDLITVAKNIRLGTTGNVFSSYQHETKLMTDDEILSKYYLSIEMNDRTGLFLELTKIFAASDVGFDKIIQEPIEGGMAKVVIITHLMNRKQEKEILAKLKKADDMNLLIHLKVMEG</sequence>
<comment type="cofactor">
    <cofactor evidence="1">
        <name>a metal cation</name>
        <dbReference type="ChEBI" id="CHEBI:25213"/>
    </cofactor>
</comment>
<feature type="domain" description="ACT" evidence="20">
    <location>
        <begin position="351"/>
        <end position="428"/>
    </location>
</feature>
<dbReference type="UniPathway" id="UPA00050">
    <property type="reaction ID" value="UER00063"/>
</dbReference>
<evidence type="ECO:0000256" key="13">
    <source>
        <dbReference type="ARBA" id="ARBA00023053"/>
    </source>
</evidence>
<keyword evidence="14 18" id="KW-0486">Methionine biosynthesis</keyword>
<evidence type="ECO:0000256" key="5">
    <source>
        <dbReference type="ARBA" id="ARBA00013213"/>
    </source>
</evidence>
<evidence type="ECO:0000313" key="21">
    <source>
        <dbReference type="EMBL" id="TFJ26341.1"/>
    </source>
</evidence>
<dbReference type="GO" id="GO:0050661">
    <property type="term" value="F:NADP binding"/>
    <property type="evidence" value="ECO:0007669"/>
    <property type="project" value="InterPro"/>
</dbReference>
<evidence type="ECO:0000256" key="10">
    <source>
        <dbReference type="ARBA" id="ARBA00022857"/>
    </source>
</evidence>
<evidence type="ECO:0000256" key="17">
    <source>
        <dbReference type="PIRSR" id="PIRSR000098-2"/>
    </source>
</evidence>
<dbReference type="NCBIfam" id="NF004976">
    <property type="entry name" value="PRK06349.1"/>
    <property type="match status" value="1"/>
</dbReference>
<dbReference type="EMBL" id="NRPP01000013">
    <property type="protein sequence ID" value="TFJ26341.1"/>
    <property type="molecule type" value="Genomic_DNA"/>
</dbReference>
<evidence type="ECO:0000256" key="8">
    <source>
        <dbReference type="ARBA" id="ARBA00022697"/>
    </source>
</evidence>
<dbReference type="InterPro" id="IPR016204">
    <property type="entry name" value="HDH"/>
</dbReference>
<evidence type="ECO:0000256" key="15">
    <source>
        <dbReference type="ARBA" id="ARBA00048841"/>
    </source>
</evidence>
<feature type="active site" description="Proton donor" evidence="16">
    <location>
        <position position="206"/>
    </location>
</feature>
<dbReference type="GO" id="GO:0009086">
    <property type="term" value="P:methionine biosynthetic process"/>
    <property type="evidence" value="ECO:0007669"/>
    <property type="project" value="UniProtKB-KW"/>
</dbReference>
<dbReference type="RefSeq" id="WP_135026115.1">
    <property type="nucleotide sequence ID" value="NZ_JBFUWK010000004.1"/>
</dbReference>
<comment type="pathway">
    <text evidence="3 18">Amino-acid biosynthesis; L-methionine biosynthesis via de novo pathway; L-homoserine from L-aspartate: step 3/3.</text>
</comment>
<evidence type="ECO:0000256" key="7">
    <source>
        <dbReference type="ARBA" id="ARBA00022605"/>
    </source>
</evidence>
<accession>A0A7Z8G4D8</accession>
<protein>
    <recommendedName>
        <fullName evidence="6 18">Homoserine dehydrogenase</fullName>
        <ecNumber evidence="5 18">1.1.1.3</ecNumber>
    </recommendedName>
</protein>
<proteinExistence type="inferred from homology"/>
<dbReference type="SUPFAM" id="SSF55021">
    <property type="entry name" value="ACT-like"/>
    <property type="match status" value="1"/>
</dbReference>
<keyword evidence="12" id="KW-0520">NAD</keyword>
<dbReference type="UniPathway" id="UPA00051">
    <property type="reaction ID" value="UER00465"/>
</dbReference>
<evidence type="ECO:0000256" key="6">
    <source>
        <dbReference type="ARBA" id="ARBA00013376"/>
    </source>
</evidence>
<comment type="pathway">
    <text evidence="2 18">Amino-acid biosynthesis; L-threonine biosynthesis; L-threonine from L-aspartate: step 3/5.</text>
</comment>
<organism evidence="21 22">
    <name type="scientific">Carnobacterium divergens</name>
    <name type="common">Lactobacillus divergens</name>
    <dbReference type="NCBI Taxonomy" id="2748"/>
    <lineage>
        <taxon>Bacteria</taxon>
        <taxon>Bacillati</taxon>
        <taxon>Bacillota</taxon>
        <taxon>Bacilli</taxon>
        <taxon>Lactobacillales</taxon>
        <taxon>Carnobacteriaceae</taxon>
        <taxon>Carnobacterium</taxon>
    </lineage>
</organism>
<dbReference type="Pfam" id="PF01842">
    <property type="entry name" value="ACT"/>
    <property type="match status" value="1"/>
</dbReference>
<dbReference type="FunFam" id="3.40.50.720:FF:000062">
    <property type="entry name" value="Homoserine dehydrogenase"/>
    <property type="match status" value="1"/>
</dbReference>
<evidence type="ECO:0000256" key="19">
    <source>
        <dbReference type="RuleBase" id="RU004171"/>
    </source>
</evidence>
<keyword evidence="9" id="KW-0479">Metal-binding</keyword>
<evidence type="ECO:0000256" key="3">
    <source>
        <dbReference type="ARBA" id="ARBA00005062"/>
    </source>
</evidence>
<evidence type="ECO:0000256" key="18">
    <source>
        <dbReference type="RuleBase" id="RU000579"/>
    </source>
</evidence>
<dbReference type="InterPro" id="IPR036291">
    <property type="entry name" value="NAD(P)-bd_dom_sf"/>
</dbReference>
<feature type="binding site" evidence="17">
    <location>
        <position position="191"/>
    </location>
    <ligand>
        <name>L-homoserine</name>
        <dbReference type="ChEBI" id="CHEBI:57476"/>
    </ligand>
</feature>
<evidence type="ECO:0000256" key="12">
    <source>
        <dbReference type="ARBA" id="ARBA00023027"/>
    </source>
</evidence>
<comment type="caution">
    <text evidence="21">The sequence shown here is derived from an EMBL/GenBank/DDBJ whole genome shotgun (WGS) entry which is preliminary data.</text>
</comment>
<evidence type="ECO:0000256" key="1">
    <source>
        <dbReference type="ARBA" id="ARBA00001920"/>
    </source>
</evidence>
<gene>
    <name evidence="21" type="ORF">CKN69_07985</name>
</gene>
<dbReference type="Pfam" id="PF03447">
    <property type="entry name" value="NAD_binding_3"/>
    <property type="match status" value="1"/>
</dbReference>
<dbReference type="PIRSF" id="PIRSF000098">
    <property type="entry name" value="Homoser_dehydrog"/>
    <property type="match status" value="1"/>
</dbReference>
<evidence type="ECO:0000256" key="9">
    <source>
        <dbReference type="ARBA" id="ARBA00022723"/>
    </source>
</evidence>
<dbReference type="Gene3D" id="3.30.70.260">
    <property type="match status" value="1"/>
</dbReference>
<keyword evidence="10 17" id="KW-0521">NADP</keyword>
<dbReference type="EC" id="1.1.1.3" evidence="5 18"/>
<dbReference type="InterPro" id="IPR001342">
    <property type="entry name" value="HDH_cat"/>
</dbReference>
<dbReference type="AlphaFoldDB" id="A0A7Z8G4D8"/>
<comment type="similarity">
    <text evidence="4 19">Belongs to the homoserine dehydrogenase family.</text>
</comment>
<evidence type="ECO:0000259" key="20">
    <source>
        <dbReference type="PROSITE" id="PS51671"/>
    </source>
</evidence>
<evidence type="ECO:0000256" key="16">
    <source>
        <dbReference type="PIRSR" id="PIRSR000098-1"/>
    </source>
</evidence>
<evidence type="ECO:0000256" key="11">
    <source>
        <dbReference type="ARBA" id="ARBA00023002"/>
    </source>
</evidence>
<evidence type="ECO:0000256" key="14">
    <source>
        <dbReference type="ARBA" id="ARBA00023167"/>
    </source>
</evidence>
<evidence type="ECO:0000313" key="22">
    <source>
        <dbReference type="Proteomes" id="UP000297938"/>
    </source>
</evidence>
<evidence type="ECO:0000256" key="4">
    <source>
        <dbReference type="ARBA" id="ARBA00006753"/>
    </source>
</evidence>
<keyword evidence="7 18" id="KW-0028">Amino-acid biosynthesis</keyword>
<dbReference type="Gene3D" id="3.30.360.10">
    <property type="entry name" value="Dihydrodipicolinate Reductase, domain 2"/>
    <property type="match status" value="1"/>
</dbReference>
<dbReference type="Gene3D" id="3.40.50.720">
    <property type="entry name" value="NAD(P)-binding Rossmann-like Domain"/>
    <property type="match status" value="1"/>
</dbReference>
<dbReference type="GO" id="GO:0009088">
    <property type="term" value="P:threonine biosynthetic process"/>
    <property type="evidence" value="ECO:0007669"/>
    <property type="project" value="UniProtKB-UniPathway"/>
</dbReference>
<dbReference type="PANTHER" id="PTHR43331">
    <property type="entry name" value="HOMOSERINE DEHYDROGENASE"/>
    <property type="match status" value="1"/>
</dbReference>
<dbReference type="GO" id="GO:0004412">
    <property type="term" value="F:homoserine dehydrogenase activity"/>
    <property type="evidence" value="ECO:0007669"/>
    <property type="project" value="UniProtKB-EC"/>
</dbReference>
<keyword evidence="11 18" id="KW-0560">Oxidoreductase</keyword>
<dbReference type="PROSITE" id="PS01042">
    <property type="entry name" value="HOMOSER_DHGENASE"/>
    <property type="match status" value="1"/>
</dbReference>
<dbReference type="SUPFAM" id="SSF51735">
    <property type="entry name" value="NAD(P)-binding Rossmann-fold domains"/>
    <property type="match status" value="1"/>
</dbReference>
<dbReference type="SUPFAM" id="SSF55347">
    <property type="entry name" value="Glyceraldehyde-3-phosphate dehydrogenase-like, C-terminal domain"/>
    <property type="match status" value="1"/>
</dbReference>
<name>A0A7Z8G4D8_CARDV</name>
<comment type="catalytic activity">
    <reaction evidence="15">
        <text>L-homoserine + NADP(+) = L-aspartate 4-semialdehyde + NADPH + H(+)</text>
        <dbReference type="Rhea" id="RHEA:15761"/>
        <dbReference type="ChEBI" id="CHEBI:15378"/>
        <dbReference type="ChEBI" id="CHEBI:57476"/>
        <dbReference type="ChEBI" id="CHEBI:57783"/>
        <dbReference type="ChEBI" id="CHEBI:58349"/>
        <dbReference type="ChEBI" id="CHEBI:537519"/>
        <dbReference type="EC" id="1.1.1.3"/>
    </reaction>
    <physiologicalReaction direction="right-to-left" evidence="15">
        <dbReference type="Rhea" id="RHEA:15763"/>
    </physiologicalReaction>
</comment>
<dbReference type="Pfam" id="PF00742">
    <property type="entry name" value="Homoserine_dh"/>
    <property type="match status" value="1"/>
</dbReference>